<dbReference type="RefSeq" id="WP_046385576.1">
    <property type="nucleotide sequence ID" value="NZ_BMUB01000035.1"/>
</dbReference>
<gene>
    <name evidence="1" type="ORF">GCM10010502_70190</name>
</gene>
<accession>A0A8H9I0D9</accession>
<sequence>MARFRTAARRTGGAVTAPFRALRERWRGWSRWRRGLLALGLAAAVPVAALGTVFVEIRLHYTGEPASGARTRGRDAVWLGHAWVDGRKTDADVAALAEQLAGTGVRDLYVHTGPLEHDGSLPASVHPRARWFTEAAHRALPGVRVQGWLGDEVKPEKDALDLDEAPTRDRVTASARQVLDQGFDGVHFDMEPIRPGTAGWLALLDEVRPVTAARGAVLSVAAAQIDPVPGLHTAGILLTDHGKWWDEAYFHETARRVDQVAVMAYDTSMPTEPLYGGYVAQQTELALRATPPQVDLLIGLPFFWDDKWGHWGDAETVPAAVRGVRLGLGRQGLGRANFGVALYVDFAATPENWAAYRRGWVDPA</sequence>
<dbReference type="GeneID" id="97489892"/>
<dbReference type="InterPro" id="IPR017853">
    <property type="entry name" value="GH"/>
</dbReference>
<evidence type="ECO:0000313" key="1">
    <source>
        <dbReference type="EMBL" id="GGV05242.1"/>
    </source>
</evidence>
<evidence type="ECO:0000313" key="2">
    <source>
        <dbReference type="Proteomes" id="UP000610124"/>
    </source>
</evidence>
<dbReference type="AlphaFoldDB" id="A0A8H9I0D9"/>
<organism evidence="1 2">
    <name type="scientific">Kitasatospora aureofaciens</name>
    <name type="common">Streptomyces aureofaciens</name>
    <dbReference type="NCBI Taxonomy" id="1894"/>
    <lineage>
        <taxon>Bacteria</taxon>
        <taxon>Bacillati</taxon>
        <taxon>Actinomycetota</taxon>
        <taxon>Actinomycetes</taxon>
        <taxon>Kitasatosporales</taxon>
        <taxon>Streptomycetaceae</taxon>
        <taxon>Kitasatospora</taxon>
    </lineage>
</organism>
<dbReference type="Proteomes" id="UP000610124">
    <property type="component" value="Unassembled WGS sequence"/>
</dbReference>
<reference evidence="1" key="2">
    <citation type="submission" date="2020-09" db="EMBL/GenBank/DDBJ databases">
        <authorList>
            <person name="Sun Q."/>
            <person name="Ohkuma M."/>
        </authorList>
    </citation>
    <scope>NUCLEOTIDE SEQUENCE</scope>
    <source>
        <strain evidence="1">JCM 4434</strain>
    </source>
</reference>
<name>A0A8H9I0D9_KITAU</name>
<comment type="caution">
    <text evidence="1">The sequence shown here is derived from an EMBL/GenBank/DDBJ whole genome shotgun (WGS) entry which is preliminary data.</text>
</comment>
<dbReference type="SUPFAM" id="SSF51445">
    <property type="entry name" value="(Trans)glycosidases"/>
    <property type="match status" value="1"/>
</dbReference>
<protein>
    <submittedName>
        <fullName evidence="1">Membrane protein</fullName>
    </submittedName>
</protein>
<reference evidence="1" key="1">
    <citation type="journal article" date="2014" name="Int. J. Syst. Evol. Microbiol.">
        <title>Complete genome sequence of Corynebacterium casei LMG S-19264T (=DSM 44701T), isolated from a smear-ripened cheese.</title>
        <authorList>
            <consortium name="US DOE Joint Genome Institute (JGI-PGF)"/>
            <person name="Walter F."/>
            <person name="Albersmeier A."/>
            <person name="Kalinowski J."/>
            <person name="Ruckert C."/>
        </authorList>
    </citation>
    <scope>NUCLEOTIDE SEQUENCE</scope>
    <source>
        <strain evidence="1">JCM 4434</strain>
    </source>
</reference>
<dbReference type="EMBL" id="BMUB01000035">
    <property type="protein sequence ID" value="GGV05242.1"/>
    <property type="molecule type" value="Genomic_DNA"/>
</dbReference>
<proteinExistence type="predicted"/>
<dbReference type="Gene3D" id="3.20.20.80">
    <property type="entry name" value="Glycosidases"/>
    <property type="match status" value="1"/>
</dbReference>